<dbReference type="PROSITE" id="PS00156">
    <property type="entry name" value="OMPDECASE"/>
    <property type="match status" value="1"/>
</dbReference>
<dbReference type="InterPro" id="IPR018089">
    <property type="entry name" value="OMPdecase_AS"/>
</dbReference>
<dbReference type="Proteomes" id="UP000825933">
    <property type="component" value="Unassembled WGS sequence"/>
</dbReference>
<dbReference type="HAMAP" id="MF_01200_A">
    <property type="entry name" value="OMPdecase_type1_A"/>
    <property type="match status" value="1"/>
</dbReference>
<dbReference type="RefSeq" id="WP_223791367.1">
    <property type="nucleotide sequence ID" value="NZ_JAIOUQ010000007.1"/>
</dbReference>
<keyword evidence="11" id="KW-1185">Reference proteome</keyword>
<evidence type="ECO:0000256" key="4">
    <source>
        <dbReference type="ARBA" id="ARBA00023239"/>
    </source>
</evidence>
<comment type="caution">
    <text evidence="10">The sequence shown here is derived from an EMBL/GenBank/DDBJ whole genome shotgun (WGS) entry which is preliminary data.</text>
</comment>
<feature type="binding site" evidence="5 7">
    <location>
        <position position="34"/>
    </location>
    <ligand>
        <name>substrate</name>
    </ligand>
</feature>
<reference evidence="11" key="1">
    <citation type="journal article" date="2022" name="Microbiol. Resour. Announc.">
        <title>Draft Genome Sequence of a Methanogenic Archaeon from West Spitsbergen Permafrost.</title>
        <authorList>
            <person name="Trubitsyn V."/>
            <person name="Rivkina E."/>
            <person name="Shcherbakova V."/>
        </authorList>
    </citation>
    <scope>NUCLEOTIDE SEQUENCE [LARGE SCALE GENOMIC DNA]</scope>
    <source>
        <strain evidence="11">VT</strain>
    </source>
</reference>
<dbReference type="Gene3D" id="3.20.20.70">
    <property type="entry name" value="Aldolase class I"/>
    <property type="match status" value="1"/>
</dbReference>
<dbReference type="CDD" id="cd04725">
    <property type="entry name" value="OMP_decarboxylase_like"/>
    <property type="match status" value="1"/>
</dbReference>
<feature type="binding site" evidence="5 7">
    <location>
        <position position="195"/>
    </location>
    <ligand>
        <name>substrate</name>
    </ligand>
</feature>
<dbReference type="GO" id="GO:0044205">
    <property type="term" value="P:'de novo' UMP biosynthetic process"/>
    <property type="evidence" value="ECO:0007669"/>
    <property type="project" value="UniProtKB-UniRule"/>
</dbReference>
<dbReference type="SUPFAM" id="SSF51366">
    <property type="entry name" value="Ribulose-phoshate binding barrel"/>
    <property type="match status" value="1"/>
</dbReference>
<evidence type="ECO:0000259" key="9">
    <source>
        <dbReference type="SMART" id="SM00934"/>
    </source>
</evidence>
<protein>
    <recommendedName>
        <fullName evidence="5">Orotidine 5'-phosphate decarboxylase</fullName>
        <ecNumber evidence="5">4.1.1.23</ecNumber>
    </recommendedName>
    <alternativeName>
        <fullName evidence="5">OMP decarboxylase</fullName>
        <shortName evidence="5">OMPDCase</shortName>
        <shortName evidence="5">OMPdecase</shortName>
    </alternativeName>
</protein>
<comment type="pathway">
    <text evidence="1 5 8">Pyrimidine metabolism; UMP biosynthesis via de novo pathway; UMP from orotate: step 2/2.</text>
</comment>
<evidence type="ECO:0000256" key="3">
    <source>
        <dbReference type="ARBA" id="ARBA00022975"/>
    </source>
</evidence>
<dbReference type="Pfam" id="PF00215">
    <property type="entry name" value="OMPdecase"/>
    <property type="match status" value="1"/>
</dbReference>
<dbReference type="GO" id="GO:0004590">
    <property type="term" value="F:orotidine-5'-phosphate decarboxylase activity"/>
    <property type="evidence" value="ECO:0007669"/>
    <property type="project" value="UniProtKB-UniRule"/>
</dbReference>
<dbReference type="AlphaFoldDB" id="A0A8T5UX76"/>
<proteinExistence type="inferred from homology"/>
<dbReference type="InterPro" id="IPR001754">
    <property type="entry name" value="OMPdeCOase_dom"/>
</dbReference>
<keyword evidence="3 5" id="KW-0665">Pyrimidine biosynthesis</keyword>
<sequence length="216" mass="23514">MEIKNRIILALDLQTIEEAMKVAGCVREHIDTIKIGYPLVLAEGLKSISIVKEEFDCKVIADFKVADIPETNTKIADLTFKAGADALIVHGFVGEDSVKACVDSSQKFDREIFLLTEMSHPGASRFLQIAAEEIASMGVDMGLKNYVAPSTKLNRLNKIRSIVGEDSFIISPGVGVQGGDPNQTLKFANAIIVGRSIYSSDNPEKAIKSIINDIKF</sequence>
<dbReference type="NCBIfam" id="NF010386">
    <property type="entry name" value="PRK13813.1"/>
    <property type="match status" value="1"/>
</dbReference>
<accession>A0A8T5UX76</accession>
<name>A0A8T5UX76_9EURY</name>
<feature type="binding site" evidence="5 7">
    <location>
        <position position="12"/>
    </location>
    <ligand>
        <name>substrate</name>
    </ligand>
</feature>
<evidence type="ECO:0000256" key="6">
    <source>
        <dbReference type="PIRSR" id="PIRSR614732-1"/>
    </source>
</evidence>
<dbReference type="NCBIfam" id="TIGR01740">
    <property type="entry name" value="pyrF"/>
    <property type="match status" value="1"/>
</dbReference>
<dbReference type="InterPro" id="IPR011060">
    <property type="entry name" value="RibuloseP-bd_barrel"/>
</dbReference>
<comment type="function">
    <text evidence="5">Catalyzes the decarboxylation of orotidine 5'-monophosphate (OMP) to uridine 5'-monophosphate (UMP).</text>
</comment>
<feature type="binding site" evidence="5">
    <location>
        <begin position="172"/>
        <end position="182"/>
    </location>
    <ligand>
        <name>substrate</name>
    </ligand>
</feature>
<dbReference type="EMBL" id="JAIOUQ010000007">
    <property type="protein sequence ID" value="MBZ2165780.1"/>
    <property type="molecule type" value="Genomic_DNA"/>
</dbReference>
<evidence type="ECO:0000256" key="7">
    <source>
        <dbReference type="PIRSR" id="PIRSR614732-2"/>
    </source>
</evidence>
<feature type="binding site" evidence="5 7">
    <location>
        <position position="119"/>
    </location>
    <ligand>
        <name>substrate</name>
    </ligand>
</feature>
<evidence type="ECO:0000256" key="1">
    <source>
        <dbReference type="ARBA" id="ARBA00004861"/>
    </source>
</evidence>
<comment type="subunit">
    <text evidence="5">Homodimer.</text>
</comment>
<dbReference type="EC" id="4.1.1.23" evidence="5"/>
<dbReference type="PANTHER" id="PTHR32119:SF2">
    <property type="entry name" value="OROTIDINE 5'-PHOSPHATE DECARBOXYLASE"/>
    <property type="match status" value="1"/>
</dbReference>
<evidence type="ECO:0000313" key="11">
    <source>
        <dbReference type="Proteomes" id="UP000825933"/>
    </source>
</evidence>
<keyword evidence="2 5" id="KW-0210">Decarboxylase</keyword>
<comment type="similarity">
    <text evidence="5">Belongs to the OMP decarboxylase family. Type 1 subfamily.</text>
</comment>
<dbReference type="InterPro" id="IPR013785">
    <property type="entry name" value="Aldolase_TIM"/>
</dbReference>
<feature type="binding site" evidence="5 7">
    <location>
        <position position="194"/>
    </location>
    <ligand>
        <name>substrate</name>
    </ligand>
</feature>
<evidence type="ECO:0000313" key="10">
    <source>
        <dbReference type="EMBL" id="MBZ2165780.1"/>
    </source>
</evidence>
<dbReference type="InterPro" id="IPR014732">
    <property type="entry name" value="OMPdecase"/>
</dbReference>
<feature type="active site" description="Proton donor" evidence="5">
    <location>
        <position position="64"/>
    </location>
</feature>
<feature type="active site" description="For OMPdecase activity" evidence="6">
    <location>
        <position position="64"/>
    </location>
</feature>
<gene>
    <name evidence="5 10" type="primary">pyrF</name>
    <name evidence="10" type="ORF">K8N75_06980</name>
</gene>
<dbReference type="InterPro" id="IPR047595">
    <property type="entry name" value="OMPdecase_arc"/>
</dbReference>
<dbReference type="GO" id="GO:0005829">
    <property type="term" value="C:cytosol"/>
    <property type="evidence" value="ECO:0007669"/>
    <property type="project" value="TreeGrafter"/>
</dbReference>
<dbReference type="GO" id="GO:0006207">
    <property type="term" value="P:'de novo' pyrimidine nucleobase biosynthetic process"/>
    <property type="evidence" value="ECO:0007669"/>
    <property type="project" value="InterPro"/>
</dbReference>
<feature type="active site" description="For OMPdecase activity" evidence="6">
    <location>
        <position position="67"/>
    </location>
</feature>
<evidence type="ECO:0000256" key="2">
    <source>
        <dbReference type="ARBA" id="ARBA00022793"/>
    </source>
</evidence>
<feature type="binding site" evidence="5">
    <location>
        <begin position="62"/>
        <end position="71"/>
    </location>
    <ligand>
        <name>substrate</name>
    </ligand>
</feature>
<organism evidence="10 11">
    <name type="scientific">Methanobacterium spitsbergense</name>
    <dbReference type="NCBI Taxonomy" id="2874285"/>
    <lineage>
        <taxon>Archaea</taxon>
        <taxon>Methanobacteriati</taxon>
        <taxon>Methanobacteriota</taxon>
        <taxon>Methanomada group</taxon>
        <taxon>Methanobacteria</taxon>
        <taxon>Methanobacteriales</taxon>
        <taxon>Methanobacteriaceae</taxon>
        <taxon>Methanobacterium</taxon>
    </lineage>
</organism>
<evidence type="ECO:0000256" key="5">
    <source>
        <dbReference type="HAMAP-Rule" id="MF_01200"/>
    </source>
</evidence>
<dbReference type="SMART" id="SM00934">
    <property type="entry name" value="OMPdecase"/>
    <property type="match status" value="1"/>
</dbReference>
<keyword evidence="4 5" id="KW-0456">Lyase</keyword>
<comment type="catalytic activity">
    <reaction evidence="5 8">
        <text>orotidine 5'-phosphate + H(+) = UMP + CO2</text>
        <dbReference type="Rhea" id="RHEA:11596"/>
        <dbReference type="ChEBI" id="CHEBI:15378"/>
        <dbReference type="ChEBI" id="CHEBI:16526"/>
        <dbReference type="ChEBI" id="CHEBI:57538"/>
        <dbReference type="ChEBI" id="CHEBI:57865"/>
        <dbReference type="EC" id="4.1.1.23"/>
    </reaction>
</comment>
<feature type="active site" description="For OMPdecase activity" evidence="6">
    <location>
        <position position="62"/>
    </location>
</feature>
<feature type="domain" description="Orotidine 5'-phosphate decarboxylase" evidence="9">
    <location>
        <begin position="6"/>
        <end position="210"/>
    </location>
</feature>
<dbReference type="PANTHER" id="PTHR32119">
    <property type="entry name" value="OROTIDINE 5'-PHOSPHATE DECARBOXYLASE"/>
    <property type="match status" value="1"/>
</dbReference>
<evidence type="ECO:0000256" key="8">
    <source>
        <dbReference type="RuleBase" id="RU000512"/>
    </source>
</evidence>